<evidence type="ECO:0000256" key="9">
    <source>
        <dbReference type="SAM" id="Phobius"/>
    </source>
</evidence>
<dbReference type="AlphaFoldDB" id="A0A667WRD2"/>
<feature type="transmembrane region" description="Helical" evidence="9">
    <location>
        <begin position="113"/>
        <end position="135"/>
    </location>
</feature>
<dbReference type="InParanoid" id="A0A667WRD2"/>
<protein>
    <submittedName>
        <fullName evidence="10">Si:ch211-286o17.1</fullName>
    </submittedName>
</protein>
<reference evidence="10" key="3">
    <citation type="submission" date="2025-09" db="UniProtKB">
        <authorList>
            <consortium name="Ensembl"/>
        </authorList>
    </citation>
    <scope>IDENTIFICATION</scope>
</reference>
<dbReference type="Proteomes" id="UP000472263">
    <property type="component" value="Chromosome 5"/>
</dbReference>
<evidence type="ECO:0000256" key="4">
    <source>
        <dbReference type="ARBA" id="ARBA00022889"/>
    </source>
</evidence>
<keyword evidence="5 9" id="KW-1133">Transmembrane helix</keyword>
<dbReference type="FunCoup" id="A0A667WRD2">
    <property type="interactions" value="87"/>
</dbReference>
<organism evidence="10 11">
    <name type="scientific">Myripristis murdjan</name>
    <name type="common">pinecone soldierfish</name>
    <dbReference type="NCBI Taxonomy" id="586833"/>
    <lineage>
        <taxon>Eukaryota</taxon>
        <taxon>Metazoa</taxon>
        <taxon>Chordata</taxon>
        <taxon>Craniata</taxon>
        <taxon>Vertebrata</taxon>
        <taxon>Euteleostomi</taxon>
        <taxon>Actinopterygii</taxon>
        <taxon>Neopterygii</taxon>
        <taxon>Teleostei</taxon>
        <taxon>Neoteleostei</taxon>
        <taxon>Acanthomorphata</taxon>
        <taxon>Holocentriformes</taxon>
        <taxon>Holocentridae</taxon>
        <taxon>Myripristis</taxon>
    </lineage>
</organism>
<dbReference type="GO" id="GO:0005886">
    <property type="term" value="C:plasma membrane"/>
    <property type="evidence" value="ECO:0007669"/>
    <property type="project" value="UniProtKB-ARBA"/>
</dbReference>
<dbReference type="Pfam" id="PF06365">
    <property type="entry name" value="CD34_antigen"/>
    <property type="match status" value="1"/>
</dbReference>
<keyword evidence="3" id="KW-0732">Signal</keyword>
<feature type="transmembrane region" description="Helical" evidence="9">
    <location>
        <begin position="12"/>
        <end position="34"/>
    </location>
</feature>
<dbReference type="PANTHER" id="PTHR16677">
    <property type="entry name" value="HEMATOPOIETIC PROGENITOR CELL ANTIGEN CD34"/>
    <property type="match status" value="1"/>
</dbReference>
<evidence type="ECO:0000313" key="11">
    <source>
        <dbReference type="Proteomes" id="UP000472263"/>
    </source>
</evidence>
<keyword evidence="4" id="KW-0130">Cell adhesion</keyword>
<evidence type="ECO:0000256" key="8">
    <source>
        <dbReference type="SAM" id="MobiDB-lite"/>
    </source>
</evidence>
<dbReference type="GeneTree" id="ENSGT00390000008414"/>
<dbReference type="GO" id="GO:0007155">
    <property type="term" value="P:cell adhesion"/>
    <property type="evidence" value="ECO:0007669"/>
    <property type="project" value="UniProtKB-KW"/>
</dbReference>
<feature type="compositionally biased region" description="Polar residues" evidence="8">
    <location>
        <begin position="185"/>
        <end position="209"/>
    </location>
</feature>
<dbReference type="PANTHER" id="PTHR16677:SF2">
    <property type="entry name" value="SI:CH211-286O17.1"/>
    <property type="match status" value="1"/>
</dbReference>
<accession>A0A667WRD2</accession>
<dbReference type="InterPro" id="IPR013836">
    <property type="entry name" value="CD34/Podocalyxin"/>
</dbReference>
<evidence type="ECO:0000256" key="7">
    <source>
        <dbReference type="ARBA" id="ARBA00023180"/>
    </source>
</evidence>
<evidence type="ECO:0000313" key="10">
    <source>
        <dbReference type="Ensembl" id="ENSMMDP00005003059.1"/>
    </source>
</evidence>
<feature type="region of interest" description="Disordered" evidence="8">
    <location>
        <begin position="164"/>
        <end position="209"/>
    </location>
</feature>
<sequence>MLHQRQHDATQRLAFVAASCLMLCVWALSICFNVRMISQHKCIHEDTRSKIASVLQELCGEDCKLNIFQEDNSDEILVSGQYVEGYTCSTFVFGSDQTGVEEAVPQWGKNSKLVLVSLLLAGLLLAALLVAGYGLKTHRKNSKGVRLAESFQVDEENQANTLVSVAPLPQEPLDKPTINGESPPENGTNTAPSTNGHSASQTAVADTEM</sequence>
<keyword evidence="11" id="KW-1185">Reference proteome</keyword>
<comment type="subcellular location">
    <subcellularLocation>
        <location evidence="1">Membrane</location>
        <topology evidence="1">Single-pass type I membrane protein</topology>
    </subcellularLocation>
</comment>
<keyword evidence="2 9" id="KW-0812">Transmembrane</keyword>
<name>A0A667WRD2_9TELE</name>
<evidence type="ECO:0000256" key="2">
    <source>
        <dbReference type="ARBA" id="ARBA00022692"/>
    </source>
</evidence>
<dbReference type="InterPro" id="IPR008083">
    <property type="entry name" value="CD34"/>
</dbReference>
<evidence type="ECO:0000256" key="1">
    <source>
        <dbReference type="ARBA" id="ARBA00004479"/>
    </source>
</evidence>
<reference evidence="10" key="1">
    <citation type="submission" date="2019-06" db="EMBL/GenBank/DDBJ databases">
        <authorList>
            <consortium name="Wellcome Sanger Institute Data Sharing"/>
        </authorList>
    </citation>
    <scope>NUCLEOTIDE SEQUENCE [LARGE SCALE GENOMIC DNA]</scope>
</reference>
<dbReference type="Ensembl" id="ENSMMDT00005003121.1">
    <property type="protein sequence ID" value="ENSMMDP00005003059.1"/>
    <property type="gene ID" value="ENSMMDG00005001715.1"/>
</dbReference>
<keyword evidence="6 9" id="KW-0472">Membrane</keyword>
<dbReference type="PRINTS" id="PR01700">
    <property type="entry name" value="CD34ANTIGEN"/>
</dbReference>
<evidence type="ECO:0000256" key="6">
    <source>
        <dbReference type="ARBA" id="ARBA00023136"/>
    </source>
</evidence>
<evidence type="ECO:0000256" key="5">
    <source>
        <dbReference type="ARBA" id="ARBA00022989"/>
    </source>
</evidence>
<reference evidence="10" key="2">
    <citation type="submission" date="2025-08" db="UniProtKB">
        <authorList>
            <consortium name="Ensembl"/>
        </authorList>
    </citation>
    <scope>IDENTIFICATION</scope>
</reference>
<keyword evidence="7" id="KW-0325">Glycoprotein</keyword>
<proteinExistence type="predicted"/>
<evidence type="ECO:0000256" key="3">
    <source>
        <dbReference type="ARBA" id="ARBA00022729"/>
    </source>
</evidence>